<keyword evidence="3 4" id="KW-0443">Lipid metabolism</keyword>
<dbReference type="SUPFAM" id="SSF51735">
    <property type="entry name" value="NAD(P)-binding Rossmann-fold domains"/>
    <property type="match status" value="1"/>
</dbReference>
<evidence type="ECO:0000256" key="4">
    <source>
        <dbReference type="RuleBase" id="RU363097"/>
    </source>
</evidence>
<comment type="similarity">
    <text evidence="1 4">Belongs to the fatty acyl-CoA reductase family.</text>
</comment>
<gene>
    <name evidence="6" type="ORF">AARE701A_LOCUS13578</name>
</gene>
<keyword evidence="4" id="KW-0560">Oxidoreductase</keyword>
<dbReference type="Gene3D" id="3.40.50.720">
    <property type="entry name" value="NAD(P)-binding Rossmann-like Domain"/>
    <property type="match status" value="1"/>
</dbReference>
<accession>A0A8S2AEZ1</accession>
<proteinExistence type="inferred from homology"/>
<dbReference type="PANTHER" id="PTHR11011:SF66">
    <property type="entry name" value="FATTY ACYL-COA REDUCTASE 6, CHLOROPLASTIC"/>
    <property type="match status" value="1"/>
</dbReference>
<dbReference type="EMBL" id="LR999455">
    <property type="protein sequence ID" value="CAE6076460.1"/>
    <property type="molecule type" value="Genomic_DNA"/>
</dbReference>
<dbReference type="EC" id="1.2.1.84" evidence="4"/>
<dbReference type="PANTHER" id="PTHR11011">
    <property type="entry name" value="MALE STERILITY PROTEIN 2-RELATED"/>
    <property type="match status" value="1"/>
</dbReference>
<dbReference type="GO" id="GO:0080019">
    <property type="term" value="F:alcohol-forming very long-chain fatty acyl-CoA reductase activity"/>
    <property type="evidence" value="ECO:0007669"/>
    <property type="project" value="InterPro"/>
</dbReference>
<name>A0A8S2AEZ1_ARAAE</name>
<dbReference type="InterPro" id="IPR013120">
    <property type="entry name" value="FAR_NAD-bd"/>
</dbReference>
<dbReference type="AlphaFoldDB" id="A0A8S2AEZ1"/>
<dbReference type="Pfam" id="PF07993">
    <property type="entry name" value="NAD_binding_4"/>
    <property type="match status" value="1"/>
</dbReference>
<comment type="function">
    <text evidence="4">Catalyzes the reduction of fatty acyl-CoA to fatty alcohols.</text>
</comment>
<evidence type="ECO:0000313" key="7">
    <source>
        <dbReference type="Proteomes" id="UP000682877"/>
    </source>
</evidence>
<keyword evidence="2 4" id="KW-0444">Lipid biosynthesis</keyword>
<dbReference type="CDD" id="cd09071">
    <property type="entry name" value="FAR_C"/>
    <property type="match status" value="1"/>
</dbReference>
<evidence type="ECO:0000256" key="2">
    <source>
        <dbReference type="ARBA" id="ARBA00022516"/>
    </source>
</evidence>
<dbReference type="GO" id="GO:0102965">
    <property type="term" value="F:alcohol-forming long-chain fatty acyl-CoA reductase activity"/>
    <property type="evidence" value="ECO:0007669"/>
    <property type="project" value="UniProtKB-EC"/>
</dbReference>
<evidence type="ECO:0000256" key="1">
    <source>
        <dbReference type="ARBA" id="ARBA00005928"/>
    </source>
</evidence>
<dbReference type="InterPro" id="IPR033640">
    <property type="entry name" value="FAR_C"/>
</dbReference>
<evidence type="ECO:0000259" key="5">
    <source>
        <dbReference type="Pfam" id="PF07993"/>
    </source>
</evidence>
<keyword evidence="4" id="KW-0521">NADP</keyword>
<dbReference type="InterPro" id="IPR036291">
    <property type="entry name" value="NAD(P)-bd_dom_sf"/>
</dbReference>
<dbReference type="GO" id="GO:0035336">
    <property type="term" value="P:long-chain fatty-acyl-CoA metabolic process"/>
    <property type="evidence" value="ECO:0007669"/>
    <property type="project" value="TreeGrafter"/>
</dbReference>
<protein>
    <recommendedName>
        <fullName evidence="4">Fatty acyl-CoA reductase</fullName>
        <ecNumber evidence="4">1.2.1.84</ecNumber>
    </recommendedName>
</protein>
<evidence type="ECO:0000313" key="6">
    <source>
        <dbReference type="EMBL" id="CAE6076460.1"/>
    </source>
</evidence>
<dbReference type="GO" id="GO:0010345">
    <property type="term" value="P:suberin biosynthetic process"/>
    <property type="evidence" value="ECO:0007669"/>
    <property type="project" value="TreeGrafter"/>
</dbReference>
<keyword evidence="7" id="KW-1185">Reference proteome</keyword>
<evidence type="ECO:0000256" key="3">
    <source>
        <dbReference type="ARBA" id="ARBA00023098"/>
    </source>
</evidence>
<comment type="catalytic activity">
    <reaction evidence="4">
        <text>a long-chain fatty acyl-CoA + 2 NADPH + 2 H(+) = a long-chain primary fatty alcohol + 2 NADP(+) + CoA</text>
        <dbReference type="Rhea" id="RHEA:52716"/>
        <dbReference type="ChEBI" id="CHEBI:15378"/>
        <dbReference type="ChEBI" id="CHEBI:57287"/>
        <dbReference type="ChEBI" id="CHEBI:57783"/>
        <dbReference type="ChEBI" id="CHEBI:58349"/>
        <dbReference type="ChEBI" id="CHEBI:77396"/>
        <dbReference type="ChEBI" id="CHEBI:83139"/>
        <dbReference type="EC" id="1.2.1.84"/>
    </reaction>
</comment>
<feature type="domain" description="Thioester reductase (TE)" evidence="5">
    <location>
        <begin position="46"/>
        <end position="248"/>
    </location>
</feature>
<reference evidence="6" key="1">
    <citation type="submission" date="2021-01" db="EMBL/GenBank/DDBJ databases">
        <authorList>
            <person name="Bezrukov I."/>
        </authorList>
    </citation>
    <scope>NUCLEOTIDE SEQUENCE</scope>
</reference>
<sequence length="305" mass="34069">MSLKAVKSLEMHEADTRRNSDGVGILRFLKAKSYLVTGATGFLAKVIGDIGEDNLGIESEIAEMISEEIDVIINCCGRTTFDDRYDSALSVNALGPGRLLSFGKECKKLKLFLQFSTAYVTGKKEGIVLETPLCIGENITSDLNIDSELKLASEAVRKFHGSEETKKLKELGFERAQHYGWENTYTFTKAMGESIIHIKRGDLPVVIIRPSIIESSYKEPFPGWIQGIRMGDPVIVAYAKGQISDFCLKLGMFDDTNTTSLIQEMSMEERKMFEFDAKGIDWEHYIGNVHLPGLKKEFLSVRSLS</sequence>
<dbReference type="InterPro" id="IPR026055">
    <property type="entry name" value="FAR"/>
</dbReference>
<organism evidence="6 7">
    <name type="scientific">Arabidopsis arenosa</name>
    <name type="common">Sand rock-cress</name>
    <name type="synonym">Cardaminopsis arenosa</name>
    <dbReference type="NCBI Taxonomy" id="38785"/>
    <lineage>
        <taxon>Eukaryota</taxon>
        <taxon>Viridiplantae</taxon>
        <taxon>Streptophyta</taxon>
        <taxon>Embryophyta</taxon>
        <taxon>Tracheophyta</taxon>
        <taxon>Spermatophyta</taxon>
        <taxon>Magnoliopsida</taxon>
        <taxon>eudicotyledons</taxon>
        <taxon>Gunneridae</taxon>
        <taxon>Pentapetalae</taxon>
        <taxon>rosids</taxon>
        <taxon>malvids</taxon>
        <taxon>Brassicales</taxon>
        <taxon>Brassicaceae</taxon>
        <taxon>Camelineae</taxon>
        <taxon>Arabidopsis</taxon>
    </lineage>
</organism>
<dbReference type="Proteomes" id="UP000682877">
    <property type="component" value="Chromosome 5"/>
</dbReference>